<protein>
    <submittedName>
        <fullName evidence="1">Uncharacterized protein</fullName>
    </submittedName>
</protein>
<evidence type="ECO:0000313" key="1">
    <source>
        <dbReference type="EMBL" id="CAG2056574.1"/>
    </source>
</evidence>
<organism evidence="1 2">
    <name type="scientific">Timema podura</name>
    <name type="common">Walking stick</name>
    <dbReference type="NCBI Taxonomy" id="61482"/>
    <lineage>
        <taxon>Eukaryota</taxon>
        <taxon>Metazoa</taxon>
        <taxon>Ecdysozoa</taxon>
        <taxon>Arthropoda</taxon>
        <taxon>Hexapoda</taxon>
        <taxon>Insecta</taxon>
        <taxon>Pterygota</taxon>
        <taxon>Neoptera</taxon>
        <taxon>Polyneoptera</taxon>
        <taxon>Phasmatodea</taxon>
        <taxon>Timematodea</taxon>
        <taxon>Timematoidea</taxon>
        <taxon>Timematidae</taxon>
        <taxon>Timema</taxon>
    </lineage>
</organism>
<evidence type="ECO:0000313" key="2">
    <source>
        <dbReference type="Proteomes" id="UP001153148"/>
    </source>
</evidence>
<keyword evidence="2" id="KW-1185">Reference proteome</keyword>
<name>A0ABN7NNZ5_TIMPD</name>
<dbReference type="EMBL" id="CAJPIN010004045">
    <property type="protein sequence ID" value="CAG2056574.1"/>
    <property type="molecule type" value="Genomic_DNA"/>
</dbReference>
<proteinExistence type="predicted"/>
<gene>
    <name evidence="1" type="ORF">TPAB3V08_LOCUS3563</name>
</gene>
<sequence>MDQFVTTYRRDYLWPLSRPPPLVAGPTYGTRCVPVQCRCAPRPHTDPKLYPARVGAPPEVESSRYDQPNAFLLKLYEKYPFLYNTLKSAPKDDLANRLYKDRMRTTYQIDYCKMIEKDTPFYSSNRRLHQDLEILCIKELFQILVQSFYDKVLSSSILSSKNLVIRYVRYLRGPHKSPKAPLG</sequence>
<dbReference type="Proteomes" id="UP001153148">
    <property type="component" value="Unassembled WGS sequence"/>
</dbReference>
<accession>A0ABN7NNZ5</accession>
<reference evidence="1" key="1">
    <citation type="submission" date="2021-03" db="EMBL/GenBank/DDBJ databases">
        <authorList>
            <person name="Tran Van P."/>
        </authorList>
    </citation>
    <scope>NUCLEOTIDE SEQUENCE</scope>
</reference>
<comment type="caution">
    <text evidence="1">The sequence shown here is derived from an EMBL/GenBank/DDBJ whole genome shotgun (WGS) entry which is preliminary data.</text>
</comment>